<dbReference type="AlphaFoldDB" id="A0A8J6LC53"/>
<gene>
    <name evidence="7" type="ORF">GEV33_007460</name>
</gene>
<sequence>MFNLNGIVDFAKQNVGTLLSLLESVWSIVKGNIGLVLGSFSAFLSVILGGGTAVLNFILNGIVFLTTLFYLLSCSGDLYKPVEFMTNFSSSGRRFGHALEGAVNGVFTASFKMAAFYGLWTWFIHNLFGVKIVYLPSAFAMILGAVPFLGTYWACCPAVLDLWLAQDRGIEAILFAVFQFLPTSIVDTTIYKEIKGGGHPYLTGLAIAGGIFCLGVEGAIMGPLLLCGLYVAIDLSSSLFKESPSEEPLNLRLQLQNR</sequence>
<reference evidence="7" key="1">
    <citation type="journal article" date="2020" name="J Insects Food Feed">
        <title>The yellow mealworm (Tenebrio molitor) genome: a resource for the emerging insects as food and feed industry.</title>
        <authorList>
            <person name="Eriksson T."/>
            <person name="Andere A."/>
            <person name="Kelstrup H."/>
            <person name="Emery V."/>
            <person name="Picard C."/>
        </authorList>
    </citation>
    <scope>NUCLEOTIDE SEQUENCE</scope>
    <source>
        <strain evidence="7">Stoneville</strain>
        <tissue evidence="7">Whole head</tissue>
    </source>
</reference>
<evidence type="ECO:0000256" key="4">
    <source>
        <dbReference type="ARBA" id="ARBA00022989"/>
    </source>
</evidence>
<reference evidence="7" key="2">
    <citation type="submission" date="2021-08" db="EMBL/GenBank/DDBJ databases">
        <authorList>
            <person name="Eriksson T."/>
        </authorList>
    </citation>
    <scope>NUCLEOTIDE SEQUENCE</scope>
    <source>
        <strain evidence="7">Stoneville</strain>
        <tissue evidence="7">Whole head</tissue>
    </source>
</reference>
<comment type="similarity">
    <text evidence="2">Belongs to the autoinducer-2 exporter (AI-2E) (TC 2.A.86) family.</text>
</comment>
<keyword evidence="8" id="KW-1185">Reference proteome</keyword>
<evidence type="ECO:0000256" key="6">
    <source>
        <dbReference type="SAM" id="Phobius"/>
    </source>
</evidence>
<proteinExistence type="inferred from homology"/>
<evidence type="ECO:0000256" key="2">
    <source>
        <dbReference type="ARBA" id="ARBA00009773"/>
    </source>
</evidence>
<accession>A0A8J6LC53</accession>
<keyword evidence="4 6" id="KW-1133">Transmembrane helix</keyword>
<dbReference type="PANTHER" id="PTHR21716">
    <property type="entry name" value="TRANSMEMBRANE PROTEIN"/>
    <property type="match status" value="1"/>
</dbReference>
<feature type="transmembrane region" description="Helical" evidence="6">
    <location>
        <begin position="99"/>
        <end position="120"/>
    </location>
</feature>
<comment type="caution">
    <text evidence="7">The sequence shown here is derived from an EMBL/GenBank/DDBJ whole genome shotgun (WGS) entry which is preliminary data.</text>
</comment>
<keyword evidence="5 6" id="KW-0472">Membrane</keyword>
<evidence type="ECO:0000256" key="3">
    <source>
        <dbReference type="ARBA" id="ARBA00022692"/>
    </source>
</evidence>
<dbReference type="EMBL" id="JABDTM020023228">
    <property type="protein sequence ID" value="KAH0815332.1"/>
    <property type="molecule type" value="Genomic_DNA"/>
</dbReference>
<organism evidence="7 8">
    <name type="scientific">Tenebrio molitor</name>
    <name type="common">Yellow mealworm beetle</name>
    <dbReference type="NCBI Taxonomy" id="7067"/>
    <lineage>
        <taxon>Eukaryota</taxon>
        <taxon>Metazoa</taxon>
        <taxon>Ecdysozoa</taxon>
        <taxon>Arthropoda</taxon>
        <taxon>Hexapoda</taxon>
        <taxon>Insecta</taxon>
        <taxon>Pterygota</taxon>
        <taxon>Neoptera</taxon>
        <taxon>Endopterygota</taxon>
        <taxon>Coleoptera</taxon>
        <taxon>Polyphaga</taxon>
        <taxon>Cucujiformia</taxon>
        <taxon>Tenebrionidae</taxon>
        <taxon>Tenebrio</taxon>
    </lineage>
</organism>
<feature type="transmembrane region" description="Helical" evidence="6">
    <location>
        <begin position="172"/>
        <end position="191"/>
    </location>
</feature>
<dbReference type="GO" id="GO:0016020">
    <property type="term" value="C:membrane"/>
    <property type="evidence" value="ECO:0007669"/>
    <property type="project" value="UniProtKB-SubCell"/>
</dbReference>
<name>A0A8J6LC53_TENMO</name>
<evidence type="ECO:0000313" key="8">
    <source>
        <dbReference type="Proteomes" id="UP000719412"/>
    </source>
</evidence>
<comment type="subcellular location">
    <subcellularLocation>
        <location evidence="1">Membrane</location>
        <topology evidence="1">Multi-pass membrane protein</topology>
    </subcellularLocation>
</comment>
<evidence type="ECO:0000313" key="7">
    <source>
        <dbReference type="EMBL" id="KAH0815332.1"/>
    </source>
</evidence>
<keyword evidence="3 6" id="KW-0812">Transmembrane</keyword>
<evidence type="ECO:0000256" key="5">
    <source>
        <dbReference type="ARBA" id="ARBA00023136"/>
    </source>
</evidence>
<evidence type="ECO:0008006" key="9">
    <source>
        <dbReference type="Google" id="ProtNLM"/>
    </source>
</evidence>
<evidence type="ECO:0000256" key="1">
    <source>
        <dbReference type="ARBA" id="ARBA00004141"/>
    </source>
</evidence>
<feature type="transmembrane region" description="Helical" evidence="6">
    <location>
        <begin position="132"/>
        <end position="160"/>
    </location>
</feature>
<feature type="transmembrane region" description="Helical" evidence="6">
    <location>
        <begin position="203"/>
        <end position="233"/>
    </location>
</feature>
<protein>
    <recommendedName>
        <fullName evidence="9">Transmembrane protein 245</fullName>
    </recommendedName>
</protein>
<dbReference type="Proteomes" id="UP000719412">
    <property type="component" value="Unassembled WGS sequence"/>
</dbReference>
<dbReference type="InterPro" id="IPR002549">
    <property type="entry name" value="AI-2E-like"/>
</dbReference>
<dbReference type="PANTHER" id="PTHR21716:SF4">
    <property type="entry name" value="TRANSMEMBRANE PROTEIN 245"/>
    <property type="match status" value="1"/>
</dbReference>